<dbReference type="SUPFAM" id="SSF161098">
    <property type="entry name" value="MetI-like"/>
    <property type="match status" value="1"/>
</dbReference>
<keyword evidence="3" id="KW-1003">Cell membrane</keyword>
<dbReference type="GO" id="GO:0005886">
    <property type="term" value="C:plasma membrane"/>
    <property type="evidence" value="ECO:0007669"/>
    <property type="project" value="UniProtKB-SubCell"/>
</dbReference>
<sequence length="170" mass="18238">MRGADVLLAFPSIVLALMCLSLMGASAWLMALVVAAGHLPRTMRVIRAVALGVVERDFVKYAQTLGYSRTRIAFGVVLPNLVVPVMVELGIRFTYSIGLIASLSFLGLGVQPPNPDWGNMINENRMAFSVQPWGVLLPLTAIASLAVGCNLLADCVGRAVNFIETRSKHG</sequence>
<dbReference type="GO" id="GO:0055085">
    <property type="term" value="P:transmembrane transport"/>
    <property type="evidence" value="ECO:0007669"/>
    <property type="project" value="InterPro"/>
</dbReference>
<evidence type="ECO:0000313" key="10">
    <source>
        <dbReference type="Proteomes" id="UP000294200"/>
    </source>
</evidence>
<feature type="transmembrane region" description="Helical" evidence="7">
    <location>
        <begin position="93"/>
        <end position="110"/>
    </location>
</feature>
<keyword evidence="4 7" id="KW-0812">Transmembrane</keyword>
<evidence type="ECO:0000256" key="6">
    <source>
        <dbReference type="ARBA" id="ARBA00023136"/>
    </source>
</evidence>
<comment type="similarity">
    <text evidence="7">Belongs to the binding-protein-dependent transport system permease family.</text>
</comment>
<dbReference type="Proteomes" id="UP000294200">
    <property type="component" value="Unassembled WGS sequence"/>
</dbReference>
<evidence type="ECO:0000256" key="4">
    <source>
        <dbReference type="ARBA" id="ARBA00022692"/>
    </source>
</evidence>
<dbReference type="EMBL" id="MWML01000093">
    <property type="protein sequence ID" value="TCG06756.1"/>
    <property type="molecule type" value="Genomic_DNA"/>
</dbReference>
<reference evidence="9 10" key="1">
    <citation type="submission" date="2017-02" db="EMBL/GenBank/DDBJ databases">
        <title>Paraburkholderia sophoroidis sp. nov. and Paraburkholderia steynii sp. nov. rhizobial symbionts of the fynbos legume Hypocalyptus sophoroides.</title>
        <authorList>
            <person name="Steenkamp E.T."/>
            <person name="Beukes C.W."/>
            <person name="Van Zyl E."/>
            <person name="Avontuur J."/>
            <person name="Chan W.Y."/>
            <person name="Hassen A."/>
            <person name="Palmer M."/>
            <person name="Mthombeni L."/>
            <person name="Phalane F."/>
            <person name="Sereme K."/>
            <person name="Venter S.N."/>
        </authorList>
    </citation>
    <scope>NUCLEOTIDE SEQUENCE [LARGE SCALE GENOMIC DNA]</scope>
    <source>
        <strain evidence="9 10">HC1.1ba</strain>
    </source>
</reference>
<evidence type="ECO:0000256" key="3">
    <source>
        <dbReference type="ARBA" id="ARBA00022475"/>
    </source>
</evidence>
<proteinExistence type="inferred from homology"/>
<accession>A0A4R0X907</accession>
<dbReference type="AlphaFoldDB" id="A0A4R0X907"/>
<evidence type="ECO:0000256" key="2">
    <source>
        <dbReference type="ARBA" id="ARBA00022448"/>
    </source>
</evidence>
<dbReference type="Gene3D" id="1.10.3720.10">
    <property type="entry name" value="MetI-like"/>
    <property type="match status" value="1"/>
</dbReference>
<dbReference type="PROSITE" id="PS50928">
    <property type="entry name" value="ABC_TM1"/>
    <property type="match status" value="1"/>
</dbReference>
<keyword evidence="5 7" id="KW-1133">Transmembrane helix</keyword>
<dbReference type="CDD" id="cd06261">
    <property type="entry name" value="TM_PBP2"/>
    <property type="match status" value="1"/>
</dbReference>
<evidence type="ECO:0000256" key="7">
    <source>
        <dbReference type="RuleBase" id="RU363032"/>
    </source>
</evidence>
<name>A0A4R0X907_9BURK</name>
<comment type="caution">
    <text evidence="9">The sequence shown here is derived from an EMBL/GenBank/DDBJ whole genome shotgun (WGS) entry which is preliminary data.</text>
</comment>
<dbReference type="Pfam" id="PF00528">
    <property type="entry name" value="BPD_transp_1"/>
    <property type="match status" value="1"/>
</dbReference>
<dbReference type="InterPro" id="IPR050366">
    <property type="entry name" value="BP-dependent_transpt_permease"/>
</dbReference>
<keyword evidence="6 7" id="KW-0472">Membrane</keyword>
<feature type="transmembrane region" description="Helical" evidence="7">
    <location>
        <begin position="12"/>
        <end position="37"/>
    </location>
</feature>
<dbReference type="InterPro" id="IPR035906">
    <property type="entry name" value="MetI-like_sf"/>
</dbReference>
<protein>
    <recommendedName>
        <fullName evidence="8">ABC transmembrane type-1 domain-containing protein</fullName>
    </recommendedName>
</protein>
<dbReference type="PANTHER" id="PTHR43386:SF25">
    <property type="entry name" value="PEPTIDE ABC TRANSPORTER PERMEASE PROTEIN"/>
    <property type="match status" value="1"/>
</dbReference>
<evidence type="ECO:0000259" key="8">
    <source>
        <dbReference type="PROSITE" id="PS50928"/>
    </source>
</evidence>
<evidence type="ECO:0000256" key="1">
    <source>
        <dbReference type="ARBA" id="ARBA00004651"/>
    </source>
</evidence>
<feature type="domain" description="ABC transmembrane type-1" evidence="8">
    <location>
        <begin position="1"/>
        <end position="148"/>
    </location>
</feature>
<organism evidence="9 10">
    <name type="scientific">Paraburkholderia steynii</name>
    <dbReference type="NCBI Taxonomy" id="1245441"/>
    <lineage>
        <taxon>Bacteria</taxon>
        <taxon>Pseudomonadati</taxon>
        <taxon>Pseudomonadota</taxon>
        <taxon>Betaproteobacteria</taxon>
        <taxon>Burkholderiales</taxon>
        <taxon>Burkholderiaceae</taxon>
        <taxon>Paraburkholderia</taxon>
    </lineage>
</organism>
<evidence type="ECO:0000313" key="9">
    <source>
        <dbReference type="EMBL" id="TCG06756.1"/>
    </source>
</evidence>
<feature type="transmembrane region" description="Helical" evidence="7">
    <location>
        <begin position="130"/>
        <end position="153"/>
    </location>
</feature>
<comment type="subcellular location">
    <subcellularLocation>
        <location evidence="1 7">Cell membrane</location>
        <topology evidence="1 7">Multi-pass membrane protein</topology>
    </subcellularLocation>
</comment>
<dbReference type="PANTHER" id="PTHR43386">
    <property type="entry name" value="OLIGOPEPTIDE TRANSPORT SYSTEM PERMEASE PROTEIN APPC"/>
    <property type="match status" value="1"/>
</dbReference>
<evidence type="ECO:0000256" key="5">
    <source>
        <dbReference type="ARBA" id="ARBA00022989"/>
    </source>
</evidence>
<dbReference type="InterPro" id="IPR000515">
    <property type="entry name" value="MetI-like"/>
</dbReference>
<keyword evidence="2 7" id="KW-0813">Transport</keyword>
<keyword evidence="10" id="KW-1185">Reference proteome</keyword>
<gene>
    <name evidence="9" type="ORF">BZM27_24145</name>
</gene>